<dbReference type="Proteomes" id="UP001497512">
    <property type="component" value="Chromosome 9"/>
</dbReference>
<protein>
    <submittedName>
        <fullName evidence="1">Uncharacterized protein</fullName>
    </submittedName>
</protein>
<accession>A0ABP0V3D7</accession>
<name>A0ABP0V3D7_9BRYO</name>
<sequence length="76" mass="8081">MVVVAGSALRRGNIEEEVVDLWTTVNASGQFCGVADMAGDRADTAQLPNGFSIVFMCVLKTTLFSVSNSSVDIVLR</sequence>
<evidence type="ECO:0000313" key="1">
    <source>
        <dbReference type="EMBL" id="CAK9236933.1"/>
    </source>
</evidence>
<dbReference type="EMBL" id="OZ019901">
    <property type="protein sequence ID" value="CAK9236933.1"/>
    <property type="molecule type" value="Genomic_DNA"/>
</dbReference>
<proteinExistence type="predicted"/>
<evidence type="ECO:0000313" key="2">
    <source>
        <dbReference type="Proteomes" id="UP001497512"/>
    </source>
</evidence>
<reference evidence="1" key="1">
    <citation type="submission" date="2024-02" db="EMBL/GenBank/DDBJ databases">
        <authorList>
            <consortium name="ELIXIR-Norway"/>
            <consortium name="Elixir Norway"/>
        </authorList>
    </citation>
    <scope>NUCLEOTIDE SEQUENCE</scope>
</reference>
<keyword evidence="2" id="KW-1185">Reference proteome</keyword>
<gene>
    <name evidence="1" type="ORF">CSSPTR1EN2_LOCUS23333</name>
</gene>
<organism evidence="1 2">
    <name type="scientific">Sphagnum troendelagicum</name>
    <dbReference type="NCBI Taxonomy" id="128251"/>
    <lineage>
        <taxon>Eukaryota</taxon>
        <taxon>Viridiplantae</taxon>
        <taxon>Streptophyta</taxon>
        <taxon>Embryophyta</taxon>
        <taxon>Bryophyta</taxon>
        <taxon>Sphagnophytina</taxon>
        <taxon>Sphagnopsida</taxon>
        <taxon>Sphagnales</taxon>
        <taxon>Sphagnaceae</taxon>
        <taxon>Sphagnum</taxon>
    </lineage>
</organism>